<dbReference type="PANTHER" id="PTHR39962">
    <property type="entry name" value="BLL4848 PROTEIN"/>
    <property type="match status" value="1"/>
</dbReference>
<feature type="domain" description="LpxI C-terminal" evidence="1">
    <location>
        <begin position="129"/>
        <end position="258"/>
    </location>
</feature>
<reference evidence="3 4" key="1">
    <citation type="journal article" date="2019" name="ISME J.">
        <title>Deianiraea, an extracellular bacterium associated with the ciliate Paramecium, suggests an alternative scenario for the evolution of Rickettsiales.</title>
        <authorList>
            <person name="Castelli M."/>
            <person name="Sabaneyeva E."/>
            <person name="Lanzoni O."/>
            <person name="Lebedeva N."/>
            <person name="Floriano A.M."/>
            <person name="Gaiarsa S."/>
            <person name="Benken K."/>
            <person name="Modeo L."/>
            <person name="Bandi C."/>
            <person name="Potekhin A."/>
            <person name="Sassera D."/>
            <person name="Petroni G."/>
        </authorList>
    </citation>
    <scope>NUCLEOTIDE SEQUENCE [LARGE SCALE GENOMIC DNA]</scope>
    <source>
        <strain evidence="3">CyL4-1</strain>
    </source>
</reference>
<dbReference type="InterPro" id="IPR010415">
    <property type="entry name" value="LpxI_C"/>
</dbReference>
<dbReference type="AlphaFoldDB" id="A0A5B8XHA3"/>
<evidence type="ECO:0000313" key="3">
    <source>
        <dbReference type="EMBL" id="QED23544.1"/>
    </source>
</evidence>
<dbReference type="InterPro" id="IPR043167">
    <property type="entry name" value="LpxI_C_sf"/>
</dbReference>
<dbReference type="Gene3D" id="3.40.140.80">
    <property type="match status" value="1"/>
</dbReference>
<accession>A0A5B8XHA3</accession>
<dbReference type="Pfam" id="PF06230">
    <property type="entry name" value="LpxI_C"/>
    <property type="match status" value="1"/>
</dbReference>
<dbReference type="EMBL" id="CP029077">
    <property type="protein sequence ID" value="QED23544.1"/>
    <property type="molecule type" value="Genomic_DNA"/>
</dbReference>
<evidence type="ECO:0000259" key="2">
    <source>
        <dbReference type="Pfam" id="PF17930"/>
    </source>
</evidence>
<proteinExistence type="predicted"/>
<dbReference type="InterPro" id="IPR053174">
    <property type="entry name" value="LpxI"/>
</dbReference>
<dbReference type="InterPro" id="IPR041255">
    <property type="entry name" value="LpxI_N"/>
</dbReference>
<keyword evidence="4" id="KW-1185">Reference proteome</keyword>
<gene>
    <name evidence="3" type="ORF">Deia_00754</name>
</gene>
<name>A0A5B8XHA3_9RICK</name>
<evidence type="ECO:0000313" key="4">
    <source>
        <dbReference type="Proteomes" id="UP000321934"/>
    </source>
</evidence>
<protein>
    <submittedName>
        <fullName evidence="3">Uncharacterized protein</fullName>
    </submittedName>
</protein>
<organism evidence="3 4">
    <name type="scientific">Candidatus Deianiraea vastatrix</name>
    <dbReference type="NCBI Taxonomy" id="2163644"/>
    <lineage>
        <taxon>Bacteria</taxon>
        <taxon>Pseudomonadati</taxon>
        <taxon>Pseudomonadota</taxon>
        <taxon>Alphaproteobacteria</taxon>
        <taxon>Rickettsiales</taxon>
        <taxon>Candidatus Deianiraeaceae</taxon>
        <taxon>Candidatus Deianiraea</taxon>
    </lineage>
</organism>
<feature type="domain" description="LpxI N-terminal" evidence="2">
    <location>
        <begin position="4"/>
        <end position="126"/>
    </location>
</feature>
<sequence length="267" mass="29621">MICCGGLMPFRLASSIAKEGDLRLILIENIFDDKRLLDFEHKIMPIGKVGKALGYLKEEKVEGLFIIGNMNMPDFKAIKPDMQGAFLIGKILASRSKGDDSVLRAVGNFFETNGIKVLSPLDFLPKTEIVSKKSPSNEQNEDILFGVKVLDEMSHLDIGQSVAICCNRVIGIEAIEGTDEMIKRCKIYNDNGRFSGMPILVKMSKKTQDIRLDTPTIGLKTIENLHESGFIGIAISENVIISDPIDEVNKKLDEYGIFCHIIKDVSI</sequence>
<evidence type="ECO:0000259" key="1">
    <source>
        <dbReference type="Pfam" id="PF06230"/>
    </source>
</evidence>
<dbReference type="PANTHER" id="PTHR39962:SF1">
    <property type="entry name" value="LPXI FAMILY PROTEIN"/>
    <property type="match status" value="1"/>
</dbReference>
<dbReference type="Gene3D" id="3.40.50.20">
    <property type="match status" value="1"/>
</dbReference>
<dbReference type="Proteomes" id="UP000321934">
    <property type="component" value="Chromosome"/>
</dbReference>
<dbReference type="Pfam" id="PF17930">
    <property type="entry name" value="LpxI_N"/>
    <property type="match status" value="1"/>
</dbReference>